<dbReference type="Proteomes" id="UP001489004">
    <property type="component" value="Unassembled WGS sequence"/>
</dbReference>
<accession>A0AAW1RAA0</accession>
<keyword evidence="5" id="KW-0493">Microtubule</keyword>
<evidence type="ECO:0000256" key="1">
    <source>
        <dbReference type="ARBA" id="ARBA00004114"/>
    </source>
</evidence>
<feature type="region of interest" description="Disordered" evidence="10">
    <location>
        <begin position="869"/>
        <end position="888"/>
    </location>
</feature>
<keyword evidence="6" id="KW-0970">Cilium biogenesis/degradation</keyword>
<feature type="compositionally biased region" description="Basic and acidic residues" evidence="10">
    <location>
        <begin position="257"/>
        <end position="276"/>
    </location>
</feature>
<proteinExistence type="inferred from homology"/>
<feature type="region of interest" description="Disordered" evidence="10">
    <location>
        <begin position="1113"/>
        <end position="1142"/>
    </location>
</feature>
<feature type="coiled-coil region" evidence="9">
    <location>
        <begin position="1004"/>
        <end position="1031"/>
    </location>
</feature>
<evidence type="ECO:0000313" key="12">
    <source>
        <dbReference type="Proteomes" id="UP001489004"/>
    </source>
</evidence>
<feature type="region of interest" description="Disordered" evidence="10">
    <location>
        <begin position="20"/>
        <end position="149"/>
    </location>
</feature>
<keyword evidence="7 9" id="KW-0175">Coiled coil</keyword>
<dbReference type="AlphaFoldDB" id="A0AAW1RAA0"/>
<gene>
    <name evidence="11" type="ORF">WJX72_012068</name>
</gene>
<dbReference type="PANTHER" id="PTHR34031:SF1">
    <property type="entry name" value="CENTROSOMAL PROTEIN OF 162 KDA"/>
    <property type="match status" value="1"/>
</dbReference>
<feature type="compositionally biased region" description="Low complexity" evidence="10">
    <location>
        <begin position="84"/>
        <end position="122"/>
    </location>
</feature>
<comment type="similarity">
    <text evidence="2">Belongs to the CEP162 family.</text>
</comment>
<feature type="compositionally biased region" description="Low complexity" evidence="10">
    <location>
        <begin position="348"/>
        <end position="361"/>
    </location>
</feature>
<dbReference type="GO" id="GO:0060271">
    <property type="term" value="P:cilium assembly"/>
    <property type="evidence" value="ECO:0007669"/>
    <property type="project" value="TreeGrafter"/>
</dbReference>
<feature type="compositionally biased region" description="Basic and acidic residues" evidence="10">
    <location>
        <begin position="766"/>
        <end position="777"/>
    </location>
</feature>
<feature type="region of interest" description="Disordered" evidence="10">
    <location>
        <begin position="392"/>
        <end position="419"/>
    </location>
</feature>
<feature type="compositionally biased region" description="Low complexity" evidence="10">
    <location>
        <begin position="20"/>
        <end position="36"/>
    </location>
</feature>
<evidence type="ECO:0000256" key="8">
    <source>
        <dbReference type="ARBA" id="ARBA00023212"/>
    </source>
</evidence>
<evidence type="ECO:0000256" key="5">
    <source>
        <dbReference type="ARBA" id="ARBA00022701"/>
    </source>
</evidence>
<feature type="compositionally biased region" description="Low complexity" evidence="10">
    <location>
        <begin position="874"/>
        <end position="885"/>
    </location>
</feature>
<keyword evidence="12" id="KW-1185">Reference proteome</keyword>
<feature type="region of interest" description="Disordered" evidence="10">
    <location>
        <begin position="301"/>
        <end position="378"/>
    </location>
</feature>
<name>A0AAW1RAA0_9CHLO</name>
<feature type="region of interest" description="Disordered" evidence="10">
    <location>
        <begin position="805"/>
        <end position="826"/>
    </location>
</feature>
<evidence type="ECO:0000256" key="10">
    <source>
        <dbReference type="SAM" id="MobiDB-lite"/>
    </source>
</evidence>
<keyword evidence="8" id="KW-0206">Cytoskeleton</keyword>
<feature type="compositionally biased region" description="Basic and acidic residues" evidence="10">
    <location>
        <begin position="403"/>
        <end position="419"/>
    </location>
</feature>
<dbReference type="PANTHER" id="PTHR34031">
    <property type="entry name" value="CENTROSOMAL PROTEIN OF 162 KDA"/>
    <property type="match status" value="1"/>
</dbReference>
<comment type="subcellular location">
    <subcellularLocation>
        <location evidence="1">Cytoplasm</location>
        <location evidence="1">Cytoskeleton</location>
        <location evidence="1">Microtubule organizing center</location>
        <location evidence="1">Centrosome</location>
        <location evidence="1">Centriole</location>
    </subcellularLocation>
</comment>
<dbReference type="GO" id="GO:0005879">
    <property type="term" value="C:axonemal microtubule"/>
    <property type="evidence" value="ECO:0007669"/>
    <property type="project" value="TreeGrafter"/>
</dbReference>
<evidence type="ECO:0000256" key="9">
    <source>
        <dbReference type="SAM" id="Coils"/>
    </source>
</evidence>
<comment type="caution">
    <text evidence="11">The sequence shown here is derived from an EMBL/GenBank/DDBJ whole genome shotgun (WGS) entry which is preliminary data.</text>
</comment>
<feature type="compositionally biased region" description="Low complexity" evidence="10">
    <location>
        <begin position="813"/>
        <end position="826"/>
    </location>
</feature>
<dbReference type="InterPro" id="IPR038774">
    <property type="entry name" value="CEP162-like"/>
</dbReference>
<feature type="compositionally biased region" description="Low complexity" evidence="10">
    <location>
        <begin position="312"/>
        <end position="331"/>
    </location>
</feature>
<feature type="compositionally biased region" description="Polar residues" evidence="10">
    <location>
        <begin position="242"/>
        <end position="253"/>
    </location>
</feature>
<evidence type="ECO:0000313" key="11">
    <source>
        <dbReference type="EMBL" id="KAK9830495.1"/>
    </source>
</evidence>
<reference evidence="11 12" key="1">
    <citation type="journal article" date="2024" name="Nat. Commun.">
        <title>Phylogenomics reveals the evolutionary origins of lichenization in chlorophyte algae.</title>
        <authorList>
            <person name="Puginier C."/>
            <person name="Libourel C."/>
            <person name="Otte J."/>
            <person name="Skaloud P."/>
            <person name="Haon M."/>
            <person name="Grisel S."/>
            <person name="Petersen M."/>
            <person name="Berrin J.G."/>
            <person name="Delaux P.M."/>
            <person name="Dal Grande F."/>
            <person name="Keller J."/>
        </authorList>
    </citation>
    <scope>NUCLEOTIDE SEQUENCE [LARGE SCALE GENOMIC DNA]</scope>
    <source>
        <strain evidence="11 12">SAG 2043</strain>
    </source>
</reference>
<organism evidence="11 12">
    <name type="scientific">[Myrmecia] bisecta</name>
    <dbReference type="NCBI Taxonomy" id="41462"/>
    <lineage>
        <taxon>Eukaryota</taxon>
        <taxon>Viridiplantae</taxon>
        <taxon>Chlorophyta</taxon>
        <taxon>core chlorophytes</taxon>
        <taxon>Trebouxiophyceae</taxon>
        <taxon>Trebouxiales</taxon>
        <taxon>Trebouxiaceae</taxon>
        <taxon>Myrmecia</taxon>
    </lineage>
</organism>
<feature type="region of interest" description="Disordered" evidence="10">
    <location>
        <begin position="230"/>
        <end position="285"/>
    </location>
</feature>
<evidence type="ECO:0000256" key="4">
    <source>
        <dbReference type="ARBA" id="ARBA00022490"/>
    </source>
</evidence>
<evidence type="ECO:0000256" key="3">
    <source>
        <dbReference type="ARBA" id="ARBA00021406"/>
    </source>
</evidence>
<sequence>MEPGDNDERRGLARDFYIKSPAASAAPRAWPTASASTEHYEDDFEDYESVRQSQSHDVSAAVRAAPEGSHANQSRPEIPETSRAAAPAGEAQEAGLMSPPAASALAPHPSESPLAPSPSSASMRLVTGSTAQRTLRFDNPMHPSPVGSRMQIDPAQLLSFGRLSEIKASLDLGTDSESEEVNKQRFFERLEARWRESGDLEPLDYSVLNQLQASASASLDASVSSPGAQLLQTLAQQLRSPAESTSGPTSGAPSQEPAERAESRRGGEQRRADEQPHAAAQGSLASLNGLGSSVINQVMSVTNTPASAGREGASASPSLSPRPGSARAARPPHGPLSLSQEDLNSKFLELQQQMQGLPLGGEARNQQRAGAHREAELQKQLDALRAKLLAETEARHAAGQKLAEQKREQERAEKRLREHYEARLREKQKELSSTRARLQEVEGEEPRAKVLAADTEVVLTGSELAALRREITEQEVLLKGYQAENEAAVERMREMAAEARRAEEQVAKEHAHMERTLARMQEQSQHAHAETGGKLAAVLQLEAALEAARQDATSREAELRAEMERLRREKKEAEARAGGLNLPQMEAEDSVVKRMAADKEAQLQQIRGEMQGMMQRHAEMAAQMEAKLQWYAENQDLVNQNSELIRQQAETIAQMEQQLVQYESAGSKPGATARKRIKELEAEVQALKDALTQRHPNSIPALIAAAKPSLEDSALVADLRSKLQRLQAALVLKDEEMENELRALRQEQERLKRQFQGHNALSENGANKEGRSARAKELEKQLEEVRAMYTRKLRAAEAKLQDVLKAQRESAAEPKAAAPSKDAPPAHIQQLKLREQKIKHLEGDLAFKDGVVRELEKRLHALEQDLKAARRNADAPAASGPSPTSADDEEAIAALQQVAEELASENDALRAQLEAVTAHQSQQAPAELAKLREEADSLRQRLAAAEMAMQTVQRAHTEAVERSTLLQADHQRQMSRLYEEHAGRVGEVAKRAAADESVRWRERVEAAEKARGEAAQQAALLQEQLRSARANVPWSPKAAEFAALERKILDMEAAEAQRAAQWGSLLEERRWLAAALPAPEPSGYPHDPALDMQSAEIERLRRELDAILTSATVLQQQQQQQQHLQPGVMQEPQAQGPAYPAS</sequence>
<keyword evidence="4" id="KW-0963">Cytoplasm</keyword>
<feature type="region of interest" description="Disordered" evidence="10">
    <location>
        <begin position="757"/>
        <end position="777"/>
    </location>
</feature>
<protein>
    <recommendedName>
        <fullName evidence="3">Centrosomal protein of 162 kDa</fullName>
    </recommendedName>
</protein>
<dbReference type="GO" id="GO:0005814">
    <property type="term" value="C:centriole"/>
    <property type="evidence" value="ECO:0007669"/>
    <property type="project" value="UniProtKB-SubCell"/>
</dbReference>
<evidence type="ECO:0000256" key="6">
    <source>
        <dbReference type="ARBA" id="ARBA00022794"/>
    </source>
</evidence>
<evidence type="ECO:0000256" key="2">
    <source>
        <dbReference type="ARBA" id="ARBA00009485"/>
    </source>
</evidence>
<dbReference type="EMBL" id="JALJOR010000001">
    <property type="protein sequence ID" value="KAK9830495.1"/>
    <property type="molecule type" value="Genomic_DNA"/>
</dbReference>
<evidence type="ECO:0000256" key="7">
    <source>
        <dbReference type="ARBA" id="ARBA00023054"/>
    </source>
</evidence>